<dbReference type="RefSeq" id="WP_066404867.1">
    <property type="nucleotide sequence ID" value="NZ_CP011390.1"/>
</dbReference>
<feature type="transmembrane region" description="Helical" evidence="5">
    <location>
        <begin position="306"/>
        <end position="324"/>
    </location>
</feature>
<protein>
    <recommendedName>
        <fullName evidence="6">VWFA domain-containing protein</fullName>
    </recommendedName>
</protein>
<keyword evidence="1" id="KW-1003">Cell membrane</keyword>
<keyword evidence="3 5" id="KW-1133">Transmembrane helix</keyword>
<name>A0A172TVQ9_9BACT</name>
<evidence type="ECO:0000313" key="7">
    <source>
        <dbReference type="EMBL" id="ANE51159.1"/>
    </source>
</evidence>
<keyword evidence="2 5" id="KW-0812">Transmembrane</keyword>
<dbReference type="Proteomes" id="UP000077177">
    <property type="component" value="Chromosome"/>
</dbReference>
<keyword evidence="8" id="KW-1185">Reference proteome</keyword>
<dbReference type="Pfam" id="PF07584">
    <property type="entry name" value="BatA"/>
    <property type="match status" value="1"/>
</dbReference>
<dbReference type="PROSITE" id="PS50234">
    <property type="entry name" value="VWFA"/>
    <property type="match status" value="1"/>
</dbReference>
<evidence type="ECO:0000313" key="8">
    <source>
        <dbReference type="Proteomes" id="UP000077177"/>
    </source>
</evidence>
<dbReference type="PANTHER" id="PTHR22550:SF5">
    <property type="entry name" value="LEUCINE ZIPPER PROTEIN 4"/>
    <property type="match status" value="1"/>
</dbReference>
<dbReference type="PANTHER" id="PTHR22550">
    <property type="entry name" value="SPORE GERMINATION PROTEIN"/>
    <property type="match status" value="1"/>
</dbReference>
<feature type="transmembrane region" description="Helical" evidence="5">
    <location>
        <begin position="12"/>
        <end position="31"/>
    </location>
</feature>
<dbReference type="KEGG" id="fla:SY85_12260"/>
<evidence type="ECO:0000256" key="1">
    <source>
        <dbReference type="ARBA" id="ARBA00022475"/>
    </source>
</evidence>
<feature type="domain" description="VWFA" evidence="6">
    <location>
        <begin position="93"/>
        <end position="287"/>
    </location>
</feature>
<dbReference type="EMBL" id="CP011390">
    <property type="protein sequence ID" value="ANE51159.1"/>
    <property type="molecule type" value="Genomic_DNA"/>
</dbReference>
<dbReference type="InterPro" id="IPR050768">
    <property type="entry name" value="UPF0353/GerABKA_families"/>
</dbReference>
<dbReference type="OrthoDB" id="6206554at2"/>
<reference evidence="8" key="1">
    <citation type="submission" date="2015-01" db="EMBL/GenBank/DDBJ databases">
        <title>Flavisolibacter sp./LCS9/ whole genome sequencing.</title>
        <authorList>
            <person name="Kim M.K."/>
            <person name="Srinivasan S."/>
            <person name="Lee J.-J."/>
        </authorList>
    </citation>
    <scope>NUCLEOTIDE SEQUENCE [LARGE SCALE GENOMIC DNA]</scope>
    <source>
        <strain evidence="8">LCS9</strain>
    </source>
</reference>
<evidence type="ECO:0000256" key="3">
    <source>
        <dbReference type="ARBA" id="ARBA00022989"/>
    </source>
</evidence>
<sequence length="332" mass="35776">MNNIQFQYPEALWLLALVPVFILLFVAYLLWKKRTAKKIGDARLVKELTKSYSRPKVIIKFVLLATAFALGCIAVANPRQPEGGDPTVRKGIDVVFALDVSNSMLASDIQPNRLTKAKDLIRQVLLQTPDNRVALVIFAGQAYVQAPLTTDYSAAQMLINAAGPSTITAQGTAISDALKKTDIALATSEDRYKALVLITDGETFDEQAVNAAKDLASKGVIINTVGIGSTTGTTITDETGKVKMDGGSPVISKLNEAILKDIAATGNGTYVHLQDVASATKVITSQFATANKKAVIDTSLLNYNTLYMWVAAPMLLLLLADIFFPDRKKVKA</sequence>
<dbReference type="InterPro" id="IPR036465">
    <property type="entry name" value="vWFA_dom_sf"/>
</dbReference>
<dbReference type="InterPro" id="IPR024163">
    <property type="entry name" value="Aerotolerance_reg_N"/>
</dbReference>
<dbReference type="AlphaFoldDB" id="A0A172TVQ9"/>
<proteinExistence type="predicted"/>
<keyword evidence="4 5" id="KW-0472">Membrane</keyword>
<gene>
    <name evidence="7" type="ORF">SY85_12260</name>
</gene>
<dbReference type="SUPFAM" id="SSF53300">
    <property type="entry name" value="vWA-like"/>
    <property type="match status" value="1"/>
</dbReference>
<dbReference type="Pfam" id="PF13519">
    <property type="entry name" value="VWA_2"/>
    <property type="match status" value="1"/>
</dbReference>
<evidence type="ECO:0000256" key="4">
    <source>
        <dbReference type="ARBA" id="ARBA00023136"/>
    </source>
</evidence>
<feature type="transmembrane region" description="Helical" evidence="5">
    <location>
        <begin position="57"/>
        <end position="76"/>
    </location>
</feature>
<dbReference type="InterPro" id="IPR002035">
    <property type="entry name" value="VWF_A"/>
</dbReference>
<organism evidence="7 8">
    <name type="scientific">Flavisolibacter tropicus</name>
    <dbReference type="NCBI Taxonomy" id="1492898"/>
    <lineage>
        <taxon>Bacteria</taxon>
        <taxon>Pseudomonadati</taxon>
        <taxon>Bacteroidota</taxon>
        <taxon>Chitinophagia</taxon>
        <taxon>Chitinophagales</taxon>
        <taxon>Chitinophagaceae</taxon>
        <taxon>Flavisolibacter</taxon>
    </lineage>
</organism>
<evidence type="ECO:0000259" key="6">
    <source>
        <dbReference type="PROSITE" id="PS50234"/>
    </source>
</evidence>
<dbReference type="SMART" id="SM00327">
    <property type="entry name" value="VWA"/>
    <property type="match status" value="1"/>
</dbReference>
<dbReference type="STRING" id="1492898.SY85_12260"/>
<evidence type="ECO:0000256" key="5">
    <source>
        <dbReference type="SAM" id="Phobius"/>
    </source>
</evidence>
<accession>A0A172TVQ9</accession>
<dbReference type="PATRIC" id="fig|1492898.3.peg.2642"/>
<evidence type="ECO:0000256" key="2">
    <source>
        <dbReference type="ARBA" id="ARBA00022692"/>
    </source>
</evidence>
<reference evidence="7 8" key="2">
    <citation type="journal article" date="2016" name="Int. J. Syst. Evol. Microbiol.">
        <title>Flavisolibacter tropicus sp. nov., isolated from tropical soil.</title>
        <authorList>
            <person name="Lee J.J."/>
            <person name="Kang M.S."/>
            <person name="Kim G.S."/>
            <person name="Lee C.S."/>
            <person name="Lim S."/>
            <person name="Lee J."/>
            <person name="Roh S.H."/>
            <person name="Kang H."/>
            <person name="Ha J.M."/>
            <person name="Bae S."/>
            <person name="Jung H.Y."/>
            <person name="Kim M.K."/>
        </authorList>
    </citation>
    <scope>NUCLEOTIDE SEQUENCE [LARGE SCALE GENOMIC DNA]</scope>
    <source>
        <strain evidence="7 8">LCS9</strain>
    </source>
</reference>
<dbReference type="Gene3D" id="3.40.50.410">
    <property type="entry name" value="von Willebrand factor, type A domain"/>
    <property type="match status" value="1"/>
</dbReference>